<keyword evidence="6" id="KW-0436">Ligase</keyword>
<sequence>MACIEGRLPEVSIRVEDKACAVVVVASGGYPGPYEQGKKIELHTEAADPALHFFHAGTKLREDGTLVTAGGRVIAVSATADSLEDAVKLAYEGVGMIEFEGMFYRRDIAHRALPKKET</sequence>
<protein>
    <recommendedName>
        <fullName evidence="2">Glycinamide ribonucleotide synthetase</fullName>
    </recommendedName>
    <alternativeName>
        <fullName evidence="3">Phosphoribosylglycinamide synthetase</fullName>
    </alternativeName>
</protein>
<proteinExistence type="inferred from homology"/>
<dbReference type="GO" id="GO:0016874">
    <property type="term" value="F:ligase activity"/>
    <property type="evidence" value="ECO:0007669"/>
    <property type="project" value="UniProtKB-KW"/>
</dbReference>
<dbReference type="PANTHER" id="PTHR43472:SF1">
    <property type="entry name" value="PHOSPHORIBOSYLAMINE--GLYCINE LIGASE, CHLOROPLASTIC"/>
    <property type="match status" value="1"/>
</dbReference>
<evidence type="ECO:0000256" key="1">
    <source>
        <dbReference type="ARBA" id="ARBA00038345"/>
    </source>
</evidence>
<dbReference type="Pfam" id="PF02843">
    <property type="entry name" value="GARS_C"/>
    <property type="match status" value="1"/>
</dbReference>
<accession>A0ABR4PEI0</accession>
<dbReference type="Proteomes" id="UP001629113">
    <property type="component" value="Unassembled WGS sequence"/>
</dbReference>
<keyword evidence="7" id="KW-1185">Reference proteome</keyword>
<dbReference type="InterPro" id="IPR000115">
    <property type="entry name" value="PRibGlycinamide_synth"/>
</dbReference>
<dbReference type="InterPro" id="IPR011054">
    <property type="entry name" value="Rudment_hybrid_motif"/>
</dbReference>
<dbReference type="InterPro" id="IPR020560">
    <property type="entry name" value="PRibGlycinamide_synth_C-dom"/>
</dbReference>
<dbReference type="Gene3D" id="3.90.600.10">
    <property type="entry name" value="Phosphoribosylglycinamide synthetase, C-terminal domain"/>
    <property type="match status" value="1"/>
</dbReference>
<dbReference type="SUPFAM" id="SSF51246">
    <property type="entry name" value="Rudiment single hybrid motif"/>
    <property type="match status" value="1"/>
</dbReference>
<comment type="similarity">
    <text evidence="1">Belongs to the GARS family.</text>
</comment>
<comment type="catalytic activity">
    <reaction evidence="4">
        <text>2-formamido-N(1)-(5-O-phospho-beta-D-ribosyl)acetamidine + ATP = 5-amino-1-(5-phospho-beta-D-ribosyl)imidazole + ADP + phosphate + H(+)</text>
        <dbReference type="Rhea" id="RHEA:23032"/>
        <dbReference type="ChEBI" id="CHEBI:15378"/>
        <dbReference type="ChEBI" id="CHEBI:30616"/>
        <dbReference type="ChEBI" id="CHEBI:43474"/>
        <dbReference type="ChEBI" id="CHEBI:137981"/>
        <dbReference type="ChEBI" id="CHEBI:147287"/>
        <dbReference type="ChEBI" id="CHEBI:456216"/>
        <dbReference type="EC" id="6.3.3.1"/>
    </reaction>
</comment>
<dbReference type="SMART" id="SM01210">
    <property type="entry name" value="GARS_C"/>
    <property type="match status" value="1"/>
</dbReference>
<dbReference type="PANTHER" id="PTHR43472">
    <property type="entry name" value="PHOSPHORIBOSYLAMINE--GLYCINE LIGASE"/>
    <property type="match status" value="1"/>
</dbReference>
<evidence type="ECO:0000313" key="6">
    <source>
        <dbReference type="EMBL" id="KAL3421714.1"/>
    </source>
</evidence>
<comment type="caution">
    <text evidence="6">The sequence shown here is derived from an EMBL/GenBank/DDBJ whole genome shotgun (WGS) entry which is preliminary data.</text>
</comment>
<organism evidence="6 7">
    <name type="scientific">Phlyctema vagabunda</name>
    <dbReference type="NCBI Taxonomy" id="108571"/>
    <lineage>
        <taxon>Eukaryota</taxon>
        <taxon>Fungi</taxon>
        <taxon>Dikarya</taxon>
        <taxon>Ascomycota</taxon>
        <taxon>Pezizomycotina</taxon>
        <taxon>Leotiomycetes</taxon>
        <taxon>Helotiales</taxon>
        <taxon>Dermateaceae</taxon>
        <taxon>Phlyctema</taxon>
    </lineage>
</organism>
<evidence type="ECO:0000256" key="4">
    <source>
        <dbReference type="ARBA" id="ARBA00049057"/>
    </source>
</evidence>
<dbReference type="EMBL" id="JBFCZG010000005">
    <property type="protein sequence ID" value="KAL3421714.1"/>
    <property type="molecule type" value="Genomic_DNA"/>
</dbReference>
<evidence type="ECO:0000256" key="3">
    <source>
        <dbReference type="ARBA" id="ARBA00042864"/>
    </source>
</evidence>
<evidence type="ECO:0000313" key="7">
    <source>
        <dbReference type="Proteomes" id="UP001629113"/>
    </source>
</evidence>
<gene>
    <name evidence="6" type="ORF">PVAG01_05870</name>
</gene>
<feature type="domain" description="Phosphoribosylglycinamide synthetase C-domain" evidence="5">
    <location>
        <begin position="19"/>
        <end position="113"/>
    </location>
</feature>
<reference evidence="6 7" key="1">
    <citation type="submission" date="2024-06" db="EMBL/GenBank/DDBJ databases">
        <title>Complete genome of Phlyctema vagabunda strain 19-DSS-EL-015.</title>
        <authorList>
            <person name="Fiorenzani C."/>
        </authorList>
    </citation>
    <scope>NUCLEOTIDE SEQUENCE [LARGE SCALE GENOMIC DNA]</scope>
    <source>
        <strain evidence="6 7">19-DSS-EL-015</strain>
    </source>
</reference>
<dbReference type="InterPro" id="IPR037123">
    <property type="entry name" value="PRibGlycinamide_synth_C_sf"/>
</dbReference>
<evidence type="ECO:0000259" key="5">
    <source>
        <dbReference type="SMART" id="SM01210"/>
    </source>
</evidence>
<name>A0ABR4PEI0_9HELO</name>
<evidence type="ECO:0000256" key="2">
    <source>
        <dbReference type="ARBA" id="ARBA00042242"/>
    </source>
</evidence>